<reference evidence="10" key="2">
    <citation type="submission" date="2025-08" db="UniProtKB">
        <authorList>
            <consortium name="Ensembl"/>
        </authorList>
    </citation>
    <scope>IDENTIFICATION</scope>
</reference>
<dbReference type="SUPFAM" id="SSF51905">
    <property type="entry name" value="FAD/NAD(P)-binding domain"/>
    <property type="match status" value="1"/>
</dbReference>
<keyword evidence="4" id="KW-0479">Metal-binding</keyword>
<dbReference type="GO" id="GO:0046872">
    <property type="term" value="F:metal ion binding"/>
    <property type="evidence" value="ECO:0007669"/>
    <property type="project" value="UniProtKB-KW"/>
</dbReference>
<organism evidence="10 11">
    <name type="scientific">Astatotilapia calliptera</name>
    <name type="common">Eastern happy</name>
    <name type="synonym">Chromis callipterus</name>
    <dbReference type="NCBI Taxonomy" id="8154"/>
    <lineage>
        <taxon>Eukaryota</taxon>
        <taxon>Metazoa</taxon>
        <taxon>Chordata</taxon>
        <taxon>Craniata</taxon>
        <taxon>Vertebrata</taxon>
        <taxon>Euteleostomi</taxon>
        <taxon>Actinopterygii</taxon>
        <taxon>Neopterygii</taxon>
        <taxon>Teleostei</taxon>
        <taxon>Neoteleostei</taxon>
        <taxon>Acanthomorphata</taxon>
        <taxon>Ovalentaria</taxon>
        <taxon>Cichlomorphae</taxon>
        <taxon>Cichliformes</taxon>
        <taxon>Cichlidae</taxon>
        <taxon>African cichlids</taxon>
        <taxon>Pseudocrenilabrinae</taxon>
        <taxon>Haplochromini</taxon>
        <taxon>Astatotilapia</taxon>
    </lineage>
</organism>
<dbReference type="SUPFAM" id="SSF55424">
    <property type="entry name" value="FAD/NAD-linked reductases, dimerisation (C-terminal) domain"/>
    <property type="match status" value="1"/>
</dbReference>
<protein>
    <recommendedName>
        <fullName evidence="9">Rieske domain-containing protein</fullName>
    </recommendedName>
</protein>
<dbReference type="Pfam" id="PF14759">
    <property type="entry name" value="Reductase_C"/>
    <property type="match status" value="1"/>
</dbReference>
<evidence type="ECO:0000259" key="9">
    <source>
        <dbReference type="PROSITE" id="PS51296"/>
    </source>
</evidence>
<keyword evidence="7" id="KW-0408">Iron</keyword>
<dbReference type="InterPro" id="IPR050446">
    <property type="entry name" value="FAD-oxidoreductase/Apoptosis"/>
</dbReference>
<dbReference type="InterPro" id="IPR016156">
    <property type="entry name" value="FAD/NAD-linked_Rdtase_dimer_sf"/>
</dbReference>
<keyword evidence="8" id="KW-0411">Iron-sulfur</keyword>
<keyword evidence="6" id="KW-0560">Oxidoreductase</keyword>
<dbReference type="SUPFAM" id="SSF50022">
    <property type="entry name" value="ISP domain"/>
    <property type="match status" value="1"/>
</dbReference>
<dbReference type="GO" id="GO:0016651">
    <property type="term" value="F:oxidoreductase activity, acting on NAD(P)H"/>
    <property type="evidence" value="ECO:0007669"/>
    <property type="project" value="TreeGrafter"/>
</dbReference>
<dbReference type="Gene3D" id="3.50.50.60">
    <property type="entry name" value="FAD/NAD(P)-binding domain"/>
    <property type="match status" value="2"/>
</dbReference>
<dbReference type="PANTHER" id="PTHR43557:SF7">
    <property type="entry name" value="RIESKE DOMAIN-CONTAINING PROTEIN"/>
    <property type="match status" value="1"/>
</dbReference>
<evidence type="ECO:0000256" key="6">
    <source>
        <dbReference type="ARBA" id="ARBA00023002"/>
    </source>
</evidence>
<evidence type="ECO:0000256" key="7">
    <source>
        <dbReference type="ARBA" id="ARBA00023004"/>
    </source>
</evidence>
<keyword evidence="11" id="KW-1185">Reference proteome</keyword>
<dbReference type="InterPro" id="IPR036188">
    <property type="entry name" value="FAD/NAD-bd_sf"/>
</dbReference>
<proteinExistence type="inferred from homology"/>
<feature type="domain" description="Rieske" evidence="9">
    <location>
        <begin position="18"/>
        <end position="113"/>
    </location>
</feature>
<keyword evidence="3" id="KW-0001">2Fe-2S</keyword>
<name>A0AAX7UP72_ASTCA</name>
<dbReference type="Gene3D" id="3.30.390.30">
    <property type="match status" value="1"/>
</dbReference>
<dbReference type="PANTHER" id="PTHR43557">
    <property type="entry name" value="APOPTOSIS-INDUCING FACTOR 1"/>
    <property type="match status" value="1"/>
</dbReference>
<evidence type="ECO:0000256" key="2">
    <source>
        <dbReference type="ARBA" id="ARBA00022630"/>
    </source>
</evidence>
<dbReference type="InterPro" id="IPR036922">
    <property type="entry name" value="Rieske_2Fe-2S_sf"/>
</dbReference>
<evidence type="ECO:0000256" key="4">
    <source>
        <dbReference type="ARBA" id="ARBA00022723"/>
    </source>
</evidence>
<dbReference type="FunFam" id="2.102.10.10:FF:000003">
    <property type="entry name" value="apoptosis-inducing factor 3 isoform X2"/>
    <property type="match status" value="1"/>
</dbReference>
<dbReference type="InterPro" id="IPR017941">
    <property type="entry name" value="Rieske_2Fe-2S"/>
</dbReference>
<evidence type="ECO:0000256" key="1">
    <source>
        <dbReference type="ARBA" id="ARBA00006442"/>
    </source>
</evidence>
<dbReference type="GO" id="GO:0051537">
    <property type="term" value="F:2 iron, 2 sulfur cluster binding"/>
    <property type="evidence" value="ECO:0007669"/>
    <property type="project" value="UniProtKB-KW"/>
</dbReference>
<evidence type="ECO:0000256" key="5">
    <source>
        <dbReference type="ARBA" id="ARBA00022827"/>
    </source>
</evidence>
<dbReference type="GeneTree" id="ENSGT00940000164941"/>
<dbReference type="PRINTS" id="PR00368">
    <property type="entry name" value="FADPNR"/>
</dbReference>
<keyword evidence="5" id="KW-0274">FAD</keyword>
<accession>A0AAX7UP72</accession>
<dbReference type="Gene3D" id="2.102.10.10">
    <property type="entry name" value="Rieske [2Fe-2S] iron-sulphur domain"/>
    <property type="match status" value="1"/>
</dbReference>
<comment type="similarity">
    <text evidence="1">Belongs to the FAD-dependent oxidoreductase family.</text>
</comment>
<keyword evidence="2" id="KW-0285">Flavoprotein</keyword>
<evidence type="ECO:0000256" key="8">
    <source>
        <dbReference type="ARBA" id="ARBA00023014"/>
    </source>
</evidence>
<dbReference type="Pfam" id="PF00355">
    <property type="entry name" value="Rieske"/>
    <property type="match status" value="1"/>
</dbReference>
<sequence length="470" mass="52000">MNQCQETGQTETQEEVTELVCQEADLKDGQMKEVTVGDQKVLLVHSEGQYSAVGGRCSHYGAPLIKGTLVGDRVRCPFHGACFNVRNGDIEDYPGLDSLPCYKVKWHLSQSLTATKRVKEMCSVVPDVKHTILLIGGGPASLVCAETLRQNCYQGRIIIITKDSVPPFDKPKLSKALNVESSSILLRPDDFYQRYGMEMWTKKEVVSVNPAKKEVKMSDGTLQRYDQLLIATGCRARPLTCPGSDLEGVKLLQSYEDMLEEKNVKFHMNDRVTEIRGENGKVKQVVLKSGVVLEADVVIAGIGVIPNSDLLAGSEVEVDSRKAVIVDKFMRTNVPDIFAAGDVTSFPLTIRGDQRVSIGHWQMSHAHGRVAALNMLKKSTKIESVPFFWTVLLGKSIRYAGYGEGYTEIIFKGKMEERKFLAFYIKDDVVVAAASLMFDPAVACIAELMARGQILTKAQAQAEDLSWLQI</sequence>
<reference evidence="10" key="1">
    <citation type="submission" date="2018-05" db="EMBL/GenBank/DDBJ databases">
        <authorList>
            <person name="Datahose"/>
        </authorList>
    </citation>
    <scope>NUCLEOTIDE SEQUENCE</scope>
</reference>
<dbReference type="InterPro" id="IPR028202">
    <property type="entry name" value="Reductase_C"/>
</dbReference>
<dbReference type="Proteomes" id="UP000265100">
    <property type="component" value="Chromosome 14"/>
</dbReference>
<reference evidence="10" key="3">
    <citation type="submission" date="2025-09" db="UniProtKB">
        <authorList>
            <consortium name="Ensembl"/>
        </authorList>
    </citation>
    <scope>IDENTIFICATION</scope>
</reference>
<dbReference type="Pfam" id="PF07992">
    <property type="entry name" value="Pyr_redox_2"/>
    <property type="match status" value="1"/>
</dbReference>
<evidence type="ECO:0000313" key="11">
    <source>
        <dbReference type="Proteomes" id="UP000265100"/>
    </source>
</evidence>
<dbReference type="Ensembl" id="ENSACLT00000097115.1">
    <property type="protein sequence ID" value="ENSACLP00000066691.1"/>
    <property type="gene ID" value="ENSACLG00000020799.2"/>
</dbReference>
<dbReference type="CDD" id="cd03478">
    <property type="entry name" value="Rieske_AIFL_N"/>
    <property type="match status" value="1"/>
</dbReference>
<dbReference type="GO" id="GO:0005737">
    <property type="term" value="C:cytoplasm"/>
    <property type="evidence" value="ECO:0007669"/>
    <property type="project" value="TreeGrafter"/>
</dbReference>
<evidence type="ECO:0000256" key="3">
    <source>
        <dbReference type="ARBA" id="ARBA00022714"/>
    </source>
</evidence>
<dbReference type="AlphaFoldDB" id="A0AAX7UP72"/>
<dbReference type="PROSITE" id="PS51296">
    <property type="entry name" value="RIESKE"/>
    <property type="match status" value="1"/>
</dbReference>
<evidence type="ECO:0000313" key="10">
    <source>
        <dbReference type="Ensembl" id="ENSACLP00000066691.1"/>
    </source>
</evidence>
<dbReference type="InterPro" id="IPR023753">
    <property type="entry name" value="FAD/NAD-binding_dom"/>
</dbReference>